<evidence type="ECO:0000313" key="4">
    <source>
        <dbReference type="EMBL" id="MEO1780572.1"/>
    </source>
</evidence>
<feature type="domain" description="SHSP" evidence="3">
    <location>
        <begin position="23"/>
        <end position="135"/>
    </location>
</feature>
<name>A0ABV0F0L8_9ENTE</name>
<dbReference type="RefSeq" id="WP_161869760.1">
    <property type="nucleotide sequence ID" value="NZ_MAEI02000001.1"/>
</dbReference>
<comment type="caution">
    <text evidence="4">The sequence shown here is derived from an EMBL/GenBank/DDBJ whole genome shotgun (WGS) entry which is preliminary data.</text>
</comment>
<dbReference type="CDD" id="cd06471">
    <property type="entry name" value="ACD_LpsHSP_like"/>
    <property type="match status" value="1"/>
</dbReference>
<sequence>MTDRIPKNLQGASEELSGRTMNHFWQDRQIATDIKEYPDRYEILADLPGVTKENILVHYDAEQLTISATQNFTENDTDDGHYLRRERATASFQRSFAIKNIVAEEITAKYENGVLLLRLPKRTPNLTTGKIITVQ</sequence>
<dbReference type="PANTHER" id="PTHR11527">
    <property type="entry name" value="HEAT-SHOCK PROTEIN 20 FAMILY MEMBER"/>
    <property type="match status" value="1"/>
</dbReference>
<evidence type="ECO:0000313" key="5">
    <source>
        <dbReference type="Proteomes" id="UP001429357"/>
    </source>
</evidence>
<reference evidence="4 5" key="2">
    <citation type="submission" date="2024-02" db="EMBL/GenBank/DDBJ databases">
        <title>The Genome Sequence of Enterococcus diestrammenae JM9A.</title>
        <authorList>
            <person name="Earl A."/>
            <person name="Manson A."/>
            <person name="Gilmore M."/>
            <person name="Sanders J."/>
            <person name="Shea T."/>
            <person name="Howe W."/>
            <person name="Livny J."/>
            <person name="Cuomo C."/>
            <person name="Neafsey D."/>
            <person name="Birren B."/>
        </authorList>
    </citation>
    <scope>NUCLEOTIDE SEQUENCE [LARGE SCALE GENOMIC DNA]</scope>
    <source>
        <strain evidence="4 5">JM9A</strain>
    </source>
</reference>
<proteinExistence type="inferred from homology"/>
<comment type="similarity">
    <text evidence="1 2">Belongs to the small heat shock protein (HSP20) family.</text>
</comment>
<dbReference type="Pfam" id="PF00011">
    <property type="entry name" value="HSP20"/>
    <property type="match status" value="1"/>
</dbReference>
<dbReference type="Proteomes" id="UP001429357">
    <property type="component" value="Unassembled WGS sequence"/>
</dbReference>
<evidence type="ECO:0000256" key="2">
    <source>
        <dbReference type="RuleBase" id="RU003616"/>
    </source>
</evidence>
<dbReference type="InterPro" id="IPR031107">
    <property type="entry name" value="Small_HSP"/>
</dbReference>
<dbReference type="Gene3D" id="2.60.40.790">
    <property type="match status" value="1"/>
</dbReference>
<dbReference type="InterPro" id="IPR008978">
    <property type="entry name" value="HSP20-like_chaperone"/>
</dbReference>
<organism evidence="4 5">
    <name type="scientific">Enterococcus diestrammenae</name>
    <dbReference type="NCBI Taxonomy" id="1155073"/>
    <lineage>
        <taxon>Bacteria</taxon>
        <taxon>Bacillati</taxon>
        <taxon>Bacillota</taxon>
        <taxon>Bacilli</taxon>
        <taxon>Lactobacillales</taxon>
        <taxon>Enterococcaceae</taxon>
        <taxon>Enterococcus</taxon>
    </lineage>
</organism>
<dbReference type="PROSITE" id="PS01031">
    <property type="entry name" value="SHSP"/>
    <property type="match status" value="1"/>
</dbReference>
<dbReference type="EMBL" id="MAEI02000001">
    <property type="protein sequence ID" value="MEO1780572.1"/>
    <property type="molecule type" value="Genomic_DNA"/>
</dbReference>
<keyword evidence="5" id="KW-1185">Reference proteome</keyword>
<evidence type="ECO:0000256" key="1">
    <source>
        <dbReference type="PROSITE-ProRule" id="PRU00285"/>
    </source>
</evidence>
<reference evidence="5" key="1">
    <citation type="submission" date="2016-06" db="EMBL/GenBank/DDBJ databases">
        <title>Four novel species of enterococci isolated from chicken manure.</title>
        <authorList>
            <person name="Van Tyne D."/>
        </authorList>
    </citation>
    <scope>NUCLEOTIDE SEQUENCE [LARGE SCALE GENOMIC DNA]</scope>
    <source>
        <strain evidence="5">JM9A</strain>
    </source>
</reference>
<gene>
    <name evidence="4" type="ORF">BAU18_000111</name>
</gene>
<evidence type="ECO:0000259" key="3">
    <source>
        <dbReference type="PROSITE" id="PS01031"/>
    </source>
</evidence>
<dbReference type="SUPFAM" id="SSF49764">
    <property type="entry name" value="HSP20-like chaperones"/>
    <property type="match status" value="1"/>
</dbReference>
<protein>
    <submittedName>
        <fullName evidence="4">Hsp20-like protein</fullName>
    </submittedName>
</protein>
<dbReference type="InterPro" id="IPR002068">
    <property type="entry name" value="A-crystallin/Hsp20_dom"/>
</dbReference>
<accession>A0ABV0F0L8</accession>